<dbReference type="PATRIC" id="fig|1227498.3.peg.2804"/>
<evidence type="ECO:0000256" key="3">
    <source>
        <dbReference type="ARBA" id="ARBA00022692"/>
    </source>
</evidence>
<feature type="transmembrane region" description="Helical" evidence="6">
    <location>
        <begin position="156"/>
        <end position="177"/>
    </location>
</feature>
<dbReference type="PANTHER" id="PTHR30250:SF28">
    <property type="entry name" value="POLYSACCHARIDE BIOSYNTHESIS PROTEIN"/>
    <property type="match status" value="1"/>
</dbReference>
<evidence type="ECO:0000256" key="1">
    <source>
        <dbReference type="ARBA" id="ARBA00004651"/>
    </source>
</evidence>
<gene>
    <name evidence="7" type="ORF">C492_14339</name>
</gene>
<feature type="transmembrane region" description="Helical" evidence="6">
    <location>
        <begin position="364"/>
        <end position="383"/>
    </location>
</feature>
<feature type="transmembrane region" description="Helical" evidence="6">
    <location>
        <begin position="339"/>
        <end position="358"/>
    </location>
</feature>
<feature type="transmembrane region" description="Helical" evidence="6">
    <location>
        <begin position="226"/>
        <end position="246"/>
    </location>
</feature>
<keyword evidence="5 6" id="KW-0472">Membrane</keyword>
<feature type="transmembrane region" description="Helical" evidence="6">
    <location>
        <begin position="280"/>
        <end position="300"/>
    </location>
</feature>
<feature type="transmembrane region" description="Helical" evidence="6">
    <location>
        <begin position="66"/>
        <end position="88"/>
    </location>
</feature>
<keyword evidence="4 6" id="KW-1133">Transmembrane helix</keyword>
<reference evidence="7 8" key="1">
    <citation type="journal article" date="2014" name="PLoS Genet.">
        <title>Phylogenetically driven sequencing of extremely halophilic archaea reveals strategies for static and dynamic osmo-response.</title>
        <authorList>
            <person name="Becker E.A."/>
            <person name="Seitzer P.M."/>
            <person name="Tritt A."/>
            <person name="Larsen D."/>
            <person name="Krusor M."/>
            <person name="Yao A.I."/>
            <person name="Wu D."/>
            <person name="Madern D."/>
            <person name="Eisen J.A."/>
            <person name="Darling A.E."/>
            <person name="Facciotti M.T."/>
        </authorList>
    </citation>
    <scope>NUCLEOTIDE SEQUENCE [LARGE SCALE GENOMIC DNA]</scope>
    <source>
        <strain evidence="7 8">DSM 18795</strain>
    </source>
</reference>
<comment type="caution">
    <text evidence="7">The sequence shown here is derived from an EMBL/GenBank/DDBJ whole genome shotgun (WGS) entry which is preliminary data.</text>
</comment>
<dbReference type="STRING" id="1227498.C492_14339"/>
<feature type="transmembrane region" description="Helical" evidence="6">
    <location>
        <begin position="403"/>
        <end position="420"/>
    </location>
</feature>
<keyword evidence="3 6" id="KW-0812">Transmembrane</keyword>
<proteinExistence type="predicted"/>
<dbReference type="PANTHER" id="PTHR30250">
    <property type="entry name" value="PST FAMILY PREDICTED COLANIC ACID TRANSPORTER"/>
    <property type="match status" value="1"/>
</dbReference>
<evidence type="ECO:0000256" key="2">
    <source>
        <dbReference type="ARBA" id="ARBA00022475"/>
    </source>
</evidence>
<feature type="transmembrane region" description="Helical" evidence="6">
    <location>
        <begin position="426"/>
        <end position="445"/>
    </location>
</feature>
<protein>
    <submittedName>
        <fullName evidence="7">Polysaccharide biosynthesis protein</fullName>
    </submittedName>
</protein>
<dbReference type="AlphaFoldDB" id="L9X4G9"/>
<evidence type="ECO:0000313" key="7">
    <source>
        <dbReference type="EMBL" id="ELY56595.1"/>
    </source>
</evidence>
<feature type="transmembrane region" description="Helical" evidence="6">
    <location>
        <begin position="29"/>
        <end position="54"/>
    </location>
</feature>
<dbReference type="Proteomes" id="UP000011531">
    <property type="component" value="Unassembled WGS sequence"/>
</dbReference>
<dbReference type="InterPro" id="IPR002797">
    <property type="entry name" value="Polysacc_synth"/>
</dbReference>
<keyword evidence="8" id="KW-1185">Reference proteome</keyword>
<evidence type="ECO:0000256" key="6">
    <source>
        <dbReference type="SAM" id="Phobius"/>
    </source>
</evidence>
<keyword evidence="2" id="KW-1003">Cell membrane</keyword>
<dbReference type="Pfam" id="PF01943">
    <property type="entry name" value="Polysacc_synt"/>
    <property type="match status" value="1"/>
</dbReference>
<organism evidence="7 8">
    <name type="scientific">Natronococcus jeotgali DSM 18795</name>
    <dbReference type="NCBI Taxonomy" id="1227498"/>
    <lineage>
        <taxon>Archaea</taxon>
        <taxon>Methanobacteriati</taxon>
        <taxon>Methanobacteriota</taxon>
        <taxon>Stenosarchaea group</taxon>
        <taxon>Halobacteria</taxon>
        <taxon>Halobacteriales</taxon>
        <taxon>Natrialbaceae</taxon>
        <taxon>Natronococcus</taxon>
    </lineage>
</organism>
<dbReference type="InterPro" id="IPR050833">
    <property type="entry name" value="Poly_Biosynth_Transport"/>
</dbReference>
<evidence type="ECO:0000256" key="5">
    <source>
        <dbReference type="ARBA" id="ARBA00023136"/>
    </source>
</evidence>
<comment type="subcellular location">
    <subcellularLocation>
        <location evidence="1">Cell membrane</location>
        <topology evidence="1">Multi-pass membrane protein</topology>
    </subcellularLocation>
</comment>
<name>L9X4G9_9EURY</name>
<accession>L9X4G9</accession>
<evidence type="ECO:0000256" key="4">
    <source>
        <dbReference type="ARBA" id="ARBA00022989"/>
    </source>
</evidence>
<sequence>MNFLSQLAMSFAGFFATIALTRTLGADRYGAYVVVLAVLSWLTIAGNVGLSQAIKKRVSEAAEGNYVVSGLLAQFVLYVLLAVVLLLARPHLNAYMGIDATLVLVGLLGARLAGDFVQNVLDGQRLVHVSSVLSPIEWTTRSVVQVALVLTGFGLAGAFAGYAVGALVAVAVGSYFLSVPRTVPTRQEFRRLKSYAQFSWLASVQGRTFLSMDTVVLAIFVANDVIAVYEIAWNVASLFAIFGSSIRRTLFPEMSRISSENGVDAEITDLLRTSLTFSGLFIVPGLVGSAIVGDVVLSIYGPEFRTGYYILLALTVARLIYSYQGQFLNTIDAVDRPDLTFRINAVFVGANLALNVALISAFGWYGAATATTVSAALGLGLGYRYARRVVDVVVPFREVLNQWLAAAAMAVVVLAGRLVLGDSLLAVVPLVGVGAAVYFGALLALSGEFRAAVERNLPDDAPIPDLE</sequence>
<dbReference type="GO" id="GO:0005886">
    <property type="term" value="C:plasma membrane"/>
    <property type="evidence" value="ECO:0007669"/>
    <property type="project" value="UniProtKB-SubCell"/>
</dbReference>
<feature type="transmembrane region" description="Helical" evidence="6">
    <location>
        <begin position="198"/>
        <end position="220"/>
    </location>
</feature>
<feature type="transmembrane region" description="Helical" evidence="6">
    <location>
        <begin position="306"/>
        <end position="323"/>
    </location>
</feature>
<dbReference type="EMBL" id="AOIA01000123">
    <property type="protein sequence ID" value="ELY56595.1"/>
    <property type="molecule type" value="Genomic_DNA"/>
</dbReference>
<evidence type="ECO:0000313" key="8">
    <source>
        <dbReference type="Proteomes" id="UP000011531"/>
    </source>
</evidence>